<protein>
    <submittedName>
        <fullName evidence="6">Uncharacterized protein</fullName>
    </submittedName>
</protein>
<dbReference type="InterPro" id="IPR056822">
    <property type="entry name" value="TEN_NHL"/>
</dbReference>
<evidence type="ECO:0000313" key="7">
    <source>
        <dbReference type="EMBL" id="CAF4301758.1"/>
    </source>
</evidence>
<keyword evidence="3" id="KW-1015">Disulfide bond</keyword>
<evidence type="ECO:0000313" key="6">
    <source>
        <dbReference type="EMBL" id="CAF1514254.1"/>
    </source>
</evidence>
<accession>A0A8S2FMJ7</accession>
<feature type="domain" description="Teneurin TTR-like" evidence="4">
    <location>
        <begin position="1"/>
        <end position="82"/>
    </location>
</feature>
<dbReference type="SUPFAM" id="SSF63829">
    <property type="entry name" value="Calcium-dependent phosphotriesterase"/>
    <property type="match status" value="1"/>
</dbReference>
<feature type="domain" description="Teneurin NHL" evidence="5">
    <location>
        <begin position="252"/>
        <end position="421"/>
    </location>
</feature>
<dbReference type="InterPro" id="IPR056820">
    <property type="entry name" value="TEN_TTR-like"/>
</dbReference>
<dbReference type="SUPFAM" id="SSF49464">
    <property type="entry name" value="Carboxypeptidase regulatory domain-like"/>
    <property type="match status" value="1"/>
</dbReference>
<gene>
    <name evidence="6" type="ORF">OVA965_LOCUS37507</name>
    <name evidence="7" type="ORF">TMI583_LOCUS38594</name>
</gene>
<dbReference type="Gene3D" id="2.120.10.30">
    <property type="entry name" value="TolB, C-terminal domain"/>
    <property type="match status" value="1"/>
</dbReference>
<dbReference type="PANTHER" id="PTHR11219:SF69">
    <property type="entry name" value="TENEURIN-A"/>
    <property type="match status" value="1"/>
</dbReference>
<dbReference type="Proteomes" id="UP000682733">
    <property type="component" value="Unassembled WGS sequence"/>
</dbReference>
<reference evidence="6" key="1">
    <citation type="submission" date="2021-02" db="EMBL/GenBank/DDBJ databases">
        <authorList>
            <person name="Nowell W R."/>
        </authorList>
    </citation>
    <scope>NUCLEOTIDE SEQUENCE</scope>
</reference>
<feature type="non-terminal residue" evidence="6">
    <location>
        <position position="1"/>
    </location>
</feature>
<dbReference type="EMBL" id="CAJOBA010057622">
    <property type="protein sequence ID" value="CAF4301758.1"/>
    <property type="molecule type" value="Genomic_DNA"/>
</dbReference>
<proteinExistence type="predicted"/>
<dbReference type="Proteomes" id="UP000677228">
    <property type="component" value="Unassembled WGS sequence"/>
</dbReference>
<dbReference type="InterPro" id="IPR051216">
    <property type="entry name" value="Teneurin"/>
</dbReference>
<evidence type="ECO:0000259" key="4">
    <source>
        <dbReference type="Pfam" id="PF25020"/>
    </source>
</evidence>
<evidence type="ECO:0000259" key="5">
    <source>
        <dbReference type="Pfam" id="PF25021"/>
    </source>
</evidence>
<evidence type="ECO:0000256" key="3">
    <source>
        <dbReference type="ARBA" id="ARBA00023157"/>
    </source>
</evidence>
<feature type="non-terminal residue" evidence="6">
    <location>
        <position position="432"/>
    </location>
</feature>
<sequence>RASVIRGQIFYKQNLPLSGVKIQISNIPSLGYTISNKEGFFNLLVNGGGSILLDFTRQPFKSKQLSIFIPWNKFVHIGYIYMNENDINENKINEHINSTCLSIHDNFIEPKIWKTSLYRTLIDDNNDYSYTLGSQILRKYIPIPDTDINLVYTSTSSTKKYYSVINIVLTSNSIHSDLMTIHLQISIEVSVGYEYYGCTQIVWRYQTTIVNGQDMPAANVGGWNFNVHHRLNLQEDVLHKGDGTNILMSELPWIVTSIAGIQDQIRSIECKKCIGQAATIKLLNPTNVAISNDGTIFIGDLNIIWIIQTTGIAMPVLELSYDYAYKYYMTTDPIDGRLYIADYQRRQIIRLITTLNIKDLTQNYEVVVGDGNYCGNILDNDGESCGDNLTAQYVSLSYPKGLTINKEGTLYFIDGNRIRQLRLDNSRVTNIV</sequence>
<evidence type="ECO:0000256" key="2">
    <source>
        <dbReference type="ARBA" id="ARBA00022737"/>
    </source>
</evidence>
<dbReference type="Pfam" id="PF25021">
    <property type="entry name" value="TEN_NHL"/>
    <property type="match status" value="1"/>
</dbReference>
<dbReference type="PANTHER" id="PTHR11219">
    <property type="entry name" value="TENEURIN AND N-ACETYLGLUCOSAMINE-1-PHOSPHODIESTER ALPHA-N-ACETYLGLUCOSAMINIDASE"/>
    <property type="match status" value="1"/>
</dbReference>
<organism evidence="6 8">
    <name type="scientific">Didymodactylos carnosus</name>
    <dbReference type="NCBI Taxonomy" id="1234261"/>
    <lineage>
        <taxon>Eukaryota</taxon>
        <taxon>Metazoa</taxon>
        <taxon>Spiralia</taxon>
        <taxon>Gnathifera</taxon>
        <taxon>Rotifera</taxon>
        <taxon>Eurotatoria</taxon>
        <taxon>Bdelloidea</taxon>
        <taxon>Philodinida</taxon>
        <taxon>Philodinidae</taxon>
        <taxon>Didymodactylos</taxon>
    </lineage>
</organism>
<evidence type="ECO:0000256" key="1">
    <source>
        <dbReference type="ARBA" id="ARBA00022536"/>
    </source>
</evidence>
<keyword evidence="2" id="KW-0677">Repeat</keyword>
<evidence type="ECO:0000313" key="8">
    <source>
        <dbReference type="Proteomes" id="UP000677228"/>
    </source>
</evidence>
<dbReference type="InterPro" id="IPR008969">
    <property type="entry name" value="CarboxyPept-like_regulatory"/>
</dbReference>
<dbReference type="Pfam" id="PF25020">
    <property type="entry name" value="TTR_TEN1-4"/>
    <property type="match status" value="1"/>
</dbReference>
<dbReference type="GO" id="GO:0008045">
    <property type="term" value="P:motor neuron axon guidance"/>
    <property type="evidence" value="ECO:0007669"/>
    <property type="project" value="TreeGrafter"/>
</dbReference>
<keyword evidence="1" id="KW-0245">EGF-like domain</keyword>
<comment type="caution">
    <text evidence="6">The sequence shown here is derived from an EMBL/GenBank/DDBJ whole genome shotgun (WGS) entry which is preliminary data.</text>
</comment>
<dbReference type="AlphaFoldDB" id="A0A8S2FMJ7"/>
<dbReference type="EMBL" id="CAJNOK010035533">
    <property type="protein sequence ID" value="CAF1514254.1"/>
    <property type="molecule type" value="Genomic_DNA"/>
</dbReference>
<name>A0A8S2FMJ7_9BILA</name>
<dbReference type="InterPro" id="IPR011042">
    <property type="entry name" value="6-blade_b-propeller_TolB-like"/>
</dbReference>